<dbReference type="Proteomes" id="UP000023152">
    <property type="component" value="Unassembled WGS sequence"/>
</dbReference>
<dbReference type="AlphaFoldDB" id="X6NBU7"/>
<protein>
    <recommendedName>
        <fullName evidence="1">Glutaredoxin domain-containing protein</fullName>
    </recommendedName>
</protein>
<dbReference type="InterPro" id="IPR011767">
    <property type="entry name" value="GLR_AS"/>
</dbReference>
<reference evidence="2 3" key="1">
    <citation type="journal article" date="2013" name="Curr. Biol.">
        <title>The Genome of the Foraminiferan Reticulomyxa filosa.</title>
        <authorList>
            <person name="Glockner G."/>
            <person name="Hulsmann N."/>
            <person name="Schleicher M."/>
            <person name="Noegel A.A."/>
            <person name="Eichinger L."/>
            <person name="Gallinger C."/>
            <person name="Pawlowski J."/>
            <person name="Sierra R."/>
            <person name="Euteneuer U."/>
            <person name="Pillet L."/>
            <person name="Moustafa A."/>
            <person name="Platzer M."/>
            <person name="Groth M."/>
            <person name="Szafranski K."/>
            <person name="Schliwa M."/>
        </authorList>
    </citation>
    <scope>NUCLEOTIDE SEQUENCE [LARGE SCALE GENOMIC DNA]</scope>
</reference>
<name>X6NBU7_RETFI</name>
<evidence type="ECO:0000313" key="2">
    <source>
        <dbReference type="EMBL" id="ETO23770.1"/>
    </source>
</evidence>
<evidence type="ECO:0000259" key="1">
    <source>
        <dbReference type="Pfam" id="PF00462"/>
    </source>
</evidence>
<organism evidence="2 3">
    <name type="scientific">Reticulomyxa filosa</name>
    <dbReference type="NCBI Taxonomy" id="46433"/>
    <lineage>
        <taxon>Eukaryota</taxon>
        <taxon>Sar</taxon>
        <taxon>Rhizaria</taxon>
        <taxon>Retaria</taxon>
        <taxon>Foraminifera</taxon>
        <taxon>Monothalamids</taxon>
        <taxon>Reticulomyxidae</taxon>
        <taxon>Reticulomyxa</taxon>
    </lineage>
</organism>
<dbReference type="Pfam" id="PF00462">
    <property type="entry name" value="Glutaredoxin"/>
    <property type="match status" value="1"/>
</dbReference>
<proteinExistence type="predicted"/>
<dbReference type="InterPro" id="IPR036249">
    <property type="entry name" value="Thioredoxin-like_sf"/>
</dbReference>
<dbReference type="Gene3D" id="3.40.30.10">
    <property type="entry name" value="Glutaredoxin"/>
    <property type="match status" value="1"/>
</dbReference>
<sequence>MAYEAPNGGDRITKKKRRLKELLKQKYPNEMKWNRQVMSYVNVPIDINIMYNLPRTMTEAATIINSYIDNHACAIFTETTCPFCINTLNFLDFLNIRYENVPIDEFGNKQLLQNHLVTLCGNNNKALQMPVMFVNTKHLSDTMQVDKQMETSKDQSDKTNVIANANQRQYLIGADEIAKHWSNGQWHSYFPHTLSPDLHHRKYQTGEWNNEDWKKITTLIQTMTHSYGYHPSETVMQTKRALPDPKTIFHWSKFVGMPILTKDIASPQRPIDSPVNPNPFKGWRPHLIARQKRLFDKQRRR</sequence>
<evidence type="ECO:0000313" key="3">
    <source>
        <dbReference type="Proteomes" id="UP000023152"/>
    </source>
</evidence>
<feature type="domain" description="Glutaredoxin" evidence="1">
    <location>
        <begin position="75"/>
        <end position="138"/>
    </location>
</feature>
<dbReference type="PROSITE" id="PS51354">
    <property type="entry name" value="GLUTAREDOXIN_2"/>
    <property type="match status" value="1"/>
</dbReference>
<gene>
    <name evidence="2" type="ORF">RFI_13406</name>
</gene>
<dbReference type="SUPFAM" id="SSF52833">
    <property type="entry name" value="Thioredoxin-like"/>
    <property type="match status" value="1"/>
</dbReference>
<dbReference type="PROSITE" id="PS00195">
    <property type="entry name" value="GLUTAREDOXIN_1"/>
    <property type="match status" value="1"/>
</dbReference>
<dbReference type="InterPro" id="IPR002109">
    <property type="entry name" value="Glutaredoxin"/>
</dbReference>
<accession>X6NBU7</accession>
<keyword evidence="3" id="KW-1185">Reference proteome</keyword>
<comment type="caution">
    <text evidence="2">The sequence shown here is derived from an EMBL/GenBank/DDBJ whole genome shotgun (WGS) entry which is preliminary data.</text>
</comment>
<dbReference type="EMBL" id="ASPP01009720">
    <property type="protein sequence ID" value="ETO23770.1"/>
    <property type="molecule type" value="Genomic_DNA"/>
</dbReference>